<organism evidence="1 2">
    <name type="scientific">Chryseobacterium kwangjuense</name>
    <dbReference type="NCBI Taxonomy" id="267125"/>
    <lineage>
        <taxon>Bacteria</taxon>
        <taxon>Pseudomonadati</taxon>
        <taxon>Bacteroidota</taxon>
        <taxon>Flavobacteriia</taxon>
        <taxon>Flavobacteriales</taxon>
        <taxon>Weeksellaceae</taxon>
        <taxon>Chryseobacterium group</taxon>
        <taxon>Chryseobacterium</taxon>
    </lineage>
</organism>
<dbReference type="RefSeq" id="WP_062652733.1">
    <property type="nucleotide sequence ID" value="NZ_LPUR01000016.1"/>
</dbReference>
<proteinExistence type="predicted"/>
<dbReference type="OrthoDB" id="1270404at2"/>
<dbReference type="EMBL" id="LPUR01000016">
    <property type="protein sequence ID" value="KXH81558.1"/>
    <property type="molecule type" value="Genomic_DNA"/>
</dbReference>
<reference evidence="2" key="1">
    <citation type="submission" date="2015-12" db="EMBL/GenBank/DDBJ databases">
        <title>Genome sequence of a biocontrol rhizobacterium Chryseobacterium kwangjuense strain KJ1R5 isolated from pepper (Capsicum annuum L.).</title>
        <authorList>
            <person name="Jeong J.-J."/>
            <person name="Park H."/>
            <person name="Mannaa M."/>
            <person name="Sang M.K."/>
            <person name="Choi I.-G."/>
            <person name="Kim K.D."/>
        </authorList>
    </citation>
    <scope>NUCLEOTIDE SEQUENCE [LARGE SCALE GENOMIC DNA]</scope>
    <source>
        <strain evidence="2">KJ1R5</strain>
    </source>
</reference>
<dbReference type="AlphaFoldDB" id="A0A135W9G2"/>
<sequence length="211" mass="25220">MKVFNFFKKKDSPVAEKKVTVPDVPTHPFLERCEYLKNEFGLIIPEVYKTFFTRHKVAETNYFYSIFWEERRHDDYELIFYTEDFVRYVINRFDETFGDEADYELLQEILENGECEFVHRENKFSADHMDLSFLDACYEERGRNQEDLMIVLELSSDCGGGEYLILTSDKKGYSGGCYHGMDDKIEHQGHTIYYRILNHYRLVSDRILNKI</sequence>
<dbReference type="Proteomes" id="UP000070513">
    <property type="component" value="Unassembled WGS sequence"/>
</dbReference>
<name>A0A135W9G2_9FLAO</name>
<reference evidence="1 2" key="2">
    <citation type="journal article" date="2016" name="Genome Announc.">
        <title>Draft Genome Sequence of a Biocontrol Rhizobacterium, Chryseobacterium kwangjuense Strain KJ1R5, Isolated from Pepper (Capsicum annuum).</title>
        <authorList>
            <person name="Jeong J.J."/>
            <person name="Park H."/>
            <person name="Park B.H."/>
            <person name="Mannaa M."/>
            <person name="Sang M.K."/>
            <person name="Choi I.G."/>
            <person name="Kim K.D."/>
        </authorList>
    </citation>
    <scope>NUCLEOTIDE SEQUENCE [LARGE SCALE GENOMIC DNA]</scope>
    <source>
        <strain evidence="1 2">KJ1R5</strain>
    </source>
</reference>
<accession>A0A135W9G2</accession>
<comment type="caution">
    <text evidence="1">The sequence shown here is derived from an EMBL/GenBank/DDBJ whole genome shotgun (WGS) entry which is preliminary data.</text>
</comment>
<evidence type="ECO:0000313" key="1">
    <source>
        <dbReference type="EMBL" id="KXH81558.1"/>
    </source>
</evidence>
<gene>
    <name evidence="1" type="ORF">AU378_17850</name>
</gene>
<evidence type="ECO:0000313" key="2">
    <source>
        <dbReference type="Proteomes" id="UP000070513"/>
    </source>
</evidence>
<protein>
    <submittedName>
        <fullName evidence="1">Uncharacterized protein</fullName>
    </submittedName>
</protein>